<dbReference type="Proteomes" id="UP001597062">
    <property type="component" value="Unassembled WGS sequence"/>
</dbReference>
<organism evidence="3 4">
    <name type="scientific">Tenacibaculum geojense</name>
    <dbReference type="NCBI Taxonomy" id="915352"/>
    <lineage>
        <taxon>Bacteria</taxon>
        <taxon>Pseudomonadati</taxon>
        <taxon>Bacteroidota</taxon>
        <taxon>Flavobacteriia</taxon>
        <taxon>Flavobacteriales</taxon>
        <taxon>Flavobacteriaceae</taxon>
        <taxon>Tenacibaculum</taxon>
    </lineage>
</organism>
<feature type="signal peptide" evidence="1">
    <location>
        <begin position="1"/>
        <end position="21"/>
    </location>
</feature>
<accession>A0ABW3JS34</accession>
<protein>
    <submittedName>
        <fullName evidence="3">Lipocalin family protein</fullName>
    </submittedName>
</protein>
<reference evidence="4" key="1">
    <citation type="journal article" date="2019" name="Int. J. Syst. Evol. Microbiol.">
        <title>The Global Catalogue of Microorganisms (GCM) 10K type strain sequencing project: providing services to taxonomists for standard genome sequencing and annotation.</title>
        <authorList>
            <consortium name="The Broad Institute Genomics Platform"/>
            <consortium name="The Broad Institute Genome Sequencing Center for Infectious Disease"/>
            <person name="Wu L."/>
            <person name="Ma J."/>
        </authorList>
    </citation>
    <scope>NUCLEOTIDE SEQUENCE [LARGE SCALE GENOMIC DNA]</scope>
    <source>
        <strain evidence="4">CCUG 60527</strain>
    </source>
</reference>
<evidence type="ECO:0000259" key="2">
    <source>
        <dbReference type="Pfam" id="PF13648"/>
    </source>
</evidence>
<evidence type="ECO:0000313" key="4">
    <source>
        <dbReference type="Proteomes" id="UP001597062"/>
    </source>
</evidence>
<name>A0ABW3JS34_9FLAO</name>
<feature type="chain" id="PRO_5045890015" evidence="1">
    <location>
        <begin position="22"/>
        <end position="154"/>
    </location>
</feature>
<sequence length="154" mass="17320">MKELKLFCKFLIIFMIFLSCSSENNSNIEISSLIIGNWKPISEIAICNSTQQEVSTLDSCEQMGSWIINENHSITISEYYTSTNNDCELDFTNSGNWSINDNTLNITLGNETVSAEIIELTNNTLKIEFDADDNTICNDGSSILKIHGIFEKNE</sequence>
<comment type="caution">
    <text evidence="3">The sequence shown here is derived from an EMBL/GenBank/DDBJ whole genome shotgun (WGS) entry which is preliminary data.</text>
</comment>
<dbReference type="InterPro" id="IPR024311">
    <property type="entry name" value="Lipocalin-like"/>
</dbReference>
<keyword evidence="1" id="KW-0732">Signal</keyword>
<dbReference type="PROSITE" id="PS51257">
    <property type="entry name" value="PROKAR_LIPOPROTEIN"/>
    <property type="match status" value="1"/>
</dbReference>
<dbReference type="EMBL" id="JBHTJR010000034">
    <property type="protein sequence ID" value="MFD0992819.1"/>
    <property type="molecule type" value="Genomic_DNA"/>
</dbReference>
<feature type="domain" description="Lipocalin-like" evidence="2">
    <location>
        <begin position="34"/>
        <end position="127"/>
    </location>
</feature>
<evidence type="ECO:0000256" key="1">
    <source>
        <dbReference type="SAM" id="SignalP"/>
    </source>
</evidence>
<evidence type="ECO:0000313" key="3">
    <source>
        <dbReference type="EMBL" id="MFD0992819.1"/>
    </source>
</evidence>
<dbReference type="RefSeq" id="WP_386106487.1">
    <property type="nucleotide sequence ID" value="NZ_JBHTJR010000034.1"/>
</dbReference>
<gene>
    <name evidence="3" type="ORF">ACFQ1U_06350</name>
</gene>
<keyword evidence="4" id="KW-1185">Reference proteome</keyword>
<dbReference type="Pfam" id="PF13648">
    <property type="entry name" value="Lipocalin_4"/>
    <property type="match status" value="1"/>
</dbReference>
<proteinExistence type="predicted"/>